<dbReference type="EMBL" id="BJZT01000020">
    <property type="protein sequence ID" value="GEO99677.1"/>
    <property type="molecule type" value="Genomic_DNA"/>
</dbReference>
<protein>
    <submittedName>
        <fullName evidence="2">Acetyltransferase</fullName>
    </submittedName>
</protein>
<dbReference type="Proteomes" id="UP000321258">
    <property type="component" value="Unassembled WGS sequence"/>
</dbReference>
<proteinExistence type="predicted"/>
<dbReference type="InterPro" id="IPR052742">
    <property type="entry name" value="Mito_N-acetyltransferase"/>
</dbReference>
<gene>
    <name evidence="2" type="ORF">MHA02_20650</name>
</gene>
<dbReference type="InterPro" id="IPR000182">
    <property type="entry name" value="GNAT_dom"/>
</dbReference>
<evidence type="ECO:0000313" key="2">
    <source>
        <dbReference type="EMBL" id="GEO99677.1"/>
    </source>
</evidence>
<evidence type="ECO:0000313" key="3">
    <source>
        <dbReference type="Proteomes" id="UP000321258"/>
    </source>
</evidence>
<evidence type="ECO:0000259" key="1">
    <source>
        <dbReference type="PROSITE" id="PS51186"/>
    </source>
</evidence>
<dbReference type="PANTHER" id="PTHR43138:SF1">
    <property type="entry name" value="N-ACETYLTRANSFERASE ACA1"/>
    <property type="match status" value="1"/>
</dbReference>
<dbReference type="GO" id="GO:0016747">
    <property type="term" value="F:acyltransferase activity, transferring groups other than amino-acyl groups"/>
    <property type="evidence" value="ECO:0007669"/>
    <property type="project" value="InterPro"/>
</dbReference>
<dbReference type="CDD" id="cd04301">
    <property type="entry name" value="NAT_SF"/>
    <property type="match status" value="1"/>
</dbReference>
<organism evidence="2 3">
    <name type="scientific">Methylobacterium haplocladii</name>
    <dbReference type="NCBI Taxonomy" id="1176176"/>
    <lineage>
        <taxon>Bacteria</taxon>
        <taxon>Pseudomonadati</taxon>
        <taxon>Pseudomonadota</taxon>
        <taxon>Alphaproteobacteria</taxon>
        <taxon>Hyphomicrobiales</taxon>
        <taxon>Methylobacteriaceae</taxon>
        <taxon>Methylobacterium</taxon>
    </lineage>
</organism>
<dbReference type="InterPro" id="IPR016181">
    <property type="entry name" value="Acyl_CoA_acyltransferase"/>
</dbReference>
<feature type="domain" description="N-acetyltransferase" evidence="1">
    <location>
        <begin position="7"/>
        <end position="166"/>
    </location>
</feature>
<dbReference type="Pfam" id="PF00583">
    <property type="entry name" value="Acetyltransf_1"/>
    <property type="match status" value="1"/>
</dbReference>
<reference evidence="2 3" key="1">
    <citation type="submission" date="2019-07" db="EMBL/GenBank/DDBJ databases">
        <title>Whole genome shotgun sequence of Methylobacterium haplocladii NBRC 107714.</title>
        <authorList>
            <person name="Hosoyama A."/>
            <person name="Uohara A."/>
            <person name="Ohji S."/>
            <person name="Ichikawa N."/>
        </authorList>
    </citation>
    <scope>NUCLEOTIDE SEQUENCE [LARGE SCALE GENOMIC DNA]</scope>
    <source>
        <strain evidence="2 3">NBRC 107714</strain>
    </source>
</reference>
<dbReference type="PROSITE" id="PS51186">
    <property type="entry name" value="GNAT"/>
    <property type="match status" value="1"/>
</dbReference>
<comment type="caution">
    <text evidence="2">The sequence shown here is derived from an EMBL/GenBank/DDBJ whole genome shotgun (WGS) entry which is preliminary data.</text>
</comment>
<dbReference type="SUPFAM" id="SSF55729">
    <property type="entry name" value="Acyl-CoA N-acyltransferases (Nat)"/>
    <property type="match status" value="1"/>
</dbReference>
<dbReference type="PANTHER" id="PTHR43138">
    <property type="entry name" value="ACETYLTRANSFERASE, GNAT FAMILY"/>
    <property type="match status" value="1"/>
</dbReference>
<dbReference type="RefSeq" id="WP_373318345.1">
    <property type="nucleotide sequence ID" value="NZ_BJZT01000020.1"/>
</dbReference>
<name>A0A512IPP9_9HYPH</name>
<keyword evidence="2" id="KW-0808">Transferase</keyword>
<sequence>MTIADSITIRPATDTDRAAILAILEPIVRAGDTYALPGDWSGDAILAYWMAPTHRVLVAEAGGIVLGTCYIRANQLGGGVHVANAGYATHPEAAGRGIARALAERSFVVAREAGFTAMQFNFVVASNTRAIALWRSLGFEEVGRLPQAFRHPGLGLVDALVMHRRL</sequence>
<accession>A0A512IPP9</accession>
<dbReference type="Gene3D" id="3.40.630.30">
    <property type="match status" value="1"/>
</dbReference>
<dbReference type="AlphaFoldDB" id="A0A512IPP9"/>
<keyword evidence="3" id="KW-1185">Reference proteome</keyword>